<dbReference type="Pfam" id="PF18952">
    <property type="entry name" value="DUF5696"/>
    <property type="match status" value="1"/>
</dbReference>
<dbReference type="EMBL" id="JAGGLB010000001">
    <property type="protein sequence ID" value="MBP1988483.1"/>
    <property type="molecule type" value="Genomic_DNA"/>
</dbReference>
<name>A0ABS4ILV2_9BACL</name>
<gene>
    <name evidence="1" type="ORF">J2Z66_000078</name>
</gene>
<keyword evidence="2" id="KW-1185">Reference proteome</keyword>
<evidence type="ECO:0000313" key="2">
    <source>
        <dbReference type="Proteomes" id="UP001519287"/>
    </source>
</evidence>
<evidence type="ECO:0000313" key="1">
    <source>
        <dbReference type="EMBL" id="MBP1988483.1"/>
    </source>
</evidence>
<sequence length="754" mass="85484">MAFRSNITRLGSKWAALLLFLLLFSWLIWSVVQSDERSLQFASTASSDQAPMKPTGGEIPIEGKLQTVAEDETLKLTVDLTNQLFMITDKRNGMQWRSSPLTSGQQDINPLGEQIAASPFAIAYSKNGKDEISTSLLTEKAEWTAYPISNGIQLLYNIKSIGISFIAEFTLIDGAFHIRIPEQGIKEEEQSLLTNIQVFPFIASARQGDAGYMVIPDGSGAITYFNRSHPNFNETGYSKWVYGSDPAFEQMTKPLISQRITLPVFGLIKEEGGFIARIVQGASDAQVVVSPPGVLNLNYYRGGLKFVYRKSYAIQTKKDAIPVKRIEKNRIAGDREIRFDFVAKTNASYADLAETLRKQYESEWGLFKQTANAPLIRVFTGAESRSDTLLQKMNVTSTFAEMIQMGEAFRQQGIADFAFSVAGWYQDGLYGKLPGSLSADSRFGGDDGLKQLLTWGEQQSVPISLEHDGLDIYHKEKNGVTLRQDAVRQPNGELYTYHPIKPSGDYYSVEWHLLSPRVEEQKYRKGLMDKWDEIGLQGVDLRYVGDTLFSDYNPEEPLRRLDTANYYRSWIKESASRLGQASIFYGYDYAAQFADRILETPMDTSSDYLLDEAIPLLQMVYHGLRPYYSIPVNRGSDPQKQLLRSLEFGGIPSYELTFRSSIDLSFTYYDRLFSSQYEDWMPEIQKAYEMWKAILQPLQELPMIEHQKITEHVFRTTYADGTVVWVNYGEQPFSPESGITIKALDYVMRKGDGW</sequence>
<reference evidence="1 2" key="1">
    <citation type="submission" date="2021-03" db="EMBL/GenBank/DDBJ databases">
        <title>Genomic Encyclopedia of Type Strains, Phase IV (KMG-IV): sequencing the most valuable type-strain genomes for metagenomic binning, comparative biology and taxonomic classification.</title>
        <authorList>
            <person name="Goeker M."/>
        </authorList>
    </citation>
    <scope>NUCLEOTIDE SEQUENCE [LARGE SCALE GENOMIC DNA]</scope>
    <source>
        <strain evidence="1 2">DSM 26048</strain>
    </source>
</reference>
<comment type="caution">
    <text evidence="1">The sequence shown here is derived from an EMBL/GenBank/DDBJ whole genome shotgun (WGS) entry which is preliminary data.</text>
</comment>
<dbReference type="RefSeq" id="WP_209968426.1">
    <property type="nucleotide sequence ID" value="NZ_JAGGLB010000001.1"/>
</dbReference>
<organism evidence="1 2">
    <name type="scientific">Paenibacillus eucommiae</name>
    <dbReference type="NCBI Taxonomy" id="1355755"/>
    <lineage>
        <taxon>Bacteria</taxon>
        <taxon>Bacillati</taxon>
        <taxon>Bacillota</taxon>
        <taxon>Bacilli</taxon>
        <taxon>Bacillales</taxon>
        <taxon>Paenibacillaceae</taxon>
        <taxon>Paenibacillus</taxon>
    </lineage>
</organism>
<protein>
    <submittedName>
        <fullName evidence="1">Uncharacterized protein</fullName>
    </submittedName>
</protein>
<accession>A0ABS4ILV2</accession>
<dbReference type="InterPro" id="IPR043751">
    <property type="entry name" value="DUF5696"/>
</dbReference>
<dbReference type="Proteomes" id="UP001519287">
    <property type="component" value="Unassembled WGS sequence"/>
</dbReference>
<proteinExistence type="predicted"/>